<proteinExistence type="predicted"/>
<organism evidence="3 4">
    <name type="scientific">Algoriphagus alkaliphilus</name>
    <dbReference type="NCBI Taxonomy" id="279824"/>
    <lineage>
        <taxon>Bacteria</taxon>
        <taxon>Pseudomonadati</taxon>
        <taxon>Bacteroidota</taxon>
        <taxon>Cytophagia</taxon>
        <taxon>Cytophagales</taxon>
        <taxon>Cyclobacteriaceae</taxon>
        <taxon>Algoriphagus</taxon>
    </lineage>
</organism>
<keyword evidence="1" id="KW-0175">Coiled coil</keyword>
<accession>A0A1G5VFQ3</accession>
<dbReference type="EMBL" id="FMXE01000003">
    <property type="protein sequence ID" value="SDA44518.1"/>
    <property type="molecule type" value="Genomic_DNA"/>
</dbReference>
<feature type="transmembrane region" description="Helical" evidence="2">
    <location>
        <begin position="119"/>
        <end position="143"/>
    </location>
</feature>
<evidence type="ECO:0000256" key="1">
    <source>
        <dbReference type="SAM" id="Coils"/>
    </source>
</evidence>
<dbReference type="Proteomes" id="UP000198756">
    <property type="component" value="Unassembled WGS sequence"/>
</dbReference>
<keyword evidence="2" id="KW-0472">Membrane</keyword>
<keyword evidence="2" id="KW-0812">Transmembrane</keyword>
<evidence type="ECO:0000313" key="3">
    <source>
        <dbReference type="EMBL" id="SDA44518.1"/>
    </source>
</evidence>
<keyword evidence="2" id="KW-1133">Transmembrane helix</keyword>
<dbReference type="AlphaFoldDB" id="A0A1G5VFQ3"/>
<protein>
    <submittedName>
        <fullName evidence="3">Uncharacterized protein</fullName>
    </submittedName>
</protein>
<keyword evidence="4" id="KW-1185">Reference proteome</keyword>
<reference evidence="4" key="1">
    <citation type="submission" date="2016-10" db="EMBL/GenBank/DDBJ databases">
        <authorList>
            <person name="Varghese N."/>
            <person name="Submissions S."/>
        </authorList>
    </citation>
    <scope>NUCLEOTIDE SEQUENCE [LARGE SCALE GENOMIC DNA]</scope>
    <source>
        <strain evidence="4">DSM 22703</strain>
    </source>
</reference>
<sequence length="200" mass="23120">MLNSTTVADTFRLSTLILLFLCSPAQSEQVSFSSKEYSIEASDTIFRRATNSPGYLVVKEADWDRLRKIWIDSLKQNEELIIREQKKYNAKVDSIQQVLISANIQDAKPDTNPKNPSDFTIPILALSLGLLIIYGVVITIKLLSQKIGVKTHIDRLEQIEEDFERHKRNSIERERKLMRELIDVQNELEEEKSRQNQDSE</sequence>
<evidence type="ECO:0000256" key="2">
    <source>
        <dbReference type="SAM" id="Phobius"/>
    </source>
</evidence>
<name>A0A1G5VFQ3_9BACT</name>
<evidence type="ECO:0000313" key="4">
    <source>
        <dbReference type="Proteomes" id="UP000198756"/>
    </source>
</evidence>
<gene>
    <name evidence="3" type="ORF">SAMN03080617_00499</name>
</gene>
<dbReference type="STRING" id="279824.SAMN03080617_00499"/>
<feature type="coiled-coil region" evidence="1">
    <location>
        <begin position="149"/>
        <end position="198"/>
    </location>
</feature>